<evidence type="ECO:0000256" key="2">
    <source>
        <dbReference type="ARBA" id="ARBA00006236"/>
    </source>
</evidence>
<evidence type="ECO:0000256" key="6">
    <source>
        <dbReference type="ARBA" id="ARBA00022989"/>
    </source>
</evidence>
<dbReference type="RefSeq" id="WP_069312978.1">
    <property type="nucleotide sequence ID" value="NZ_MDTU01000001.1"/>
</dbReference>
<keyword evidence="7 8" id="KW-0472">Membrane</keyword>
<dbReference type="Gene3D" id="1.20.1720.10">
    <property type="entry name" value="Multidrug resistance protein D"/>
    <property type="match status" value="1"/>
</dbReference>
<dbReference type="InterPro" id="IPR004812">
    <property type="entry name" value="Efflux_drug-R_Bcr/CmlA"/>
</dbReference>
<dbReference type="PROSITE" id="PS50850">
    <property type="entry name" value="MFS"/>
    <property type="match status" value="1"/>
</dbReference>
<feature type="transmembrane region" description="Helical" evidence="8">
    <location>
        <begin position="280"/>
        <end position="300"/>
    </location>
</feature>
<dbReference type="InterPro" id="IPR020846">
    <property type="entry name" value="MFS_dom"/>
</dbReference>
<dbReference type="InterPro" id="IPR036259">
    <property type="entry name" value="MFS_trans_sf"/>
</dbReference>
<feature type="domain" description="Major facilitator superfamily (MFS) profile" evidence="9">
    <location>
        <begin position="13"/>
        <end position="396"/>
    </location>
</feature>
<keyword evidence="8" id="KW-0997">Cell inner membrane</keyword>
<feature type="transmembrane region" description="Helical" evidence="8">
    <location>
        <begin position="245"/>
        <end position="268"/>
    </location>
</feature>
<keyword evidence="5 8" id="KW-0812">Transmembrane</keyword>
<feature type="transmembrane region" description="Helical" evidence="8">
    <location>
        <begin position="82"/>
        <end position="102"/>
    </location>
</feature>
<evidence type="ECO:0000313" key="10">
    <source>
        <dbReference type="EMBL" id="ODN43179.1"/>
    </source>
</evidence>
<feature type="transmembrane region" description="Helical" evidence="8">
    <location>
        <begin position="371"/>
        <end position="392"/>
    </location>
</feature>
<feature type="transmembrane region" description="Helical" evidence="8">
    <location>
        <begin position="51"/>
        <end position="70"/>
    </location>
</feature>
<gene>
    <name evidence="10" type="ORF">BGC07_09945</name>
</gene>
<proteinExistence type="inferred from homology"/>
<evidence type="ECO:0000256" key="8">
    <source>
        <dbReference type="RuleBase" id="RU365088"/>
    </source>
</evidence>
<dbReference type="PANTHER" id="PTHR23502">
    <property type="entry name" value="MAJOR FACILITATOR SUPERFAMILY"/>
    <property type="match status" value="1"/>
</dbReference>
<reference evidence="10 11" key="1">
    <citation type="submission" date="2016-08" db="EMBL/GenBank/DDBJ databases">
        <title>Draft genome sequence of Candidatus Piscirickettsia litoralis, from seawater.</title>
        <authorList>
            <person name="Wan X."/>
            <person name="Lee A.J."/>
            <person name="Hou S."/>
            <person name="Donachie S.P."/>
        </authorList>
    </citation>
    <scope>NUCLEOTIDE SEQUENCE [LARGE SCALE GENOMIC DNA]</scope>
    <source>
        <strain evidence="10 11">Y2</strain>
    </source>
</reference>
<comment type="subcellular location">
    <subcellularLocation>
        <location evidence="8">Cell inner membrane</location>
        <topology evidence="8">Multi-pass membrane protein</topology>
    </subcellularLocation>
    <subcellularLocation>
        <location evidence="1">Cell membrane</location>
        <topology evidence="1">Multi-pass membrane protein</topology>
    </subcellularLocation>
</comment>
<keyword evidence="4" id="KW-1003">Cell membrane</keyword>
<name>A0ABX3A3G4_9GAMM</name>
<evidence type="ECO:0000313" key="11">
    <source>
        <dbReference type="Proteomes" id="UP000094329"/>
    </source>
</evidence>
<feature type="transmembrane region" description="Helical" evidence="8">
    <location>
        <begin position="170"/>
        <end position="188"/>
    </location>
</feature>
<protein>
    <recommendedName>
        <fullName evidence="8">Bcr/CflA family efflux transporter</fullName>
    </recommendedName>
</protein>
<sequence length="403" mass="43991">MMKSNQYHNYWFTIPILCFAVILGPMGVDLYAPSLPWIAKGLNASPHLTRLTLPCFSYGVAIGSLIFGTLSDAFGRKKPLTIGLALYVVISLLCTASPNVYSLLALRFMQGFFLASLFVGYRAFIADVYGPVNKIQHAMAPIGLFFSLSPIISPFIGAYLQHFLGWEANFVFLAAYGALVLCAFLILPETHWQRTPIHKQQIFKRYLQILTTPVFWVGILFMSVSSIIVIFAVTGSFLIQDILGYSAITFGHTALSLGAACFVGSYVYRFMQSRFKLARIVISNLLAALASAIILAILSIQFPINFWAITIPVFAIFFFISCAGLYQVGTGICISLFPEMAGTAGAASSIIYLLVLSLLVSLASLLKVQTAIPLAIFYLIILITLLVVAIIFSATSSGRAKMG</sequence>
<keyword evidence="3 8" id="KW-0813">Transport</keyword>
<feature type="transmembrane region" description="Helical" evidence="8">
    <location>
        <begin position="209"/>
        <end position="239"/>
    </location>
</feature>
<feature type="transmembrane region" description="Helical" evidence="8">
    <location>
        <begin position="142"/>
        <end position="164"/>
    </location>
</feature>
<dbReference type="PANTHER" id="PTHR23502:SF132">
    <property type="entry name" value="POLYAMINE TRANSPORTER 2-RELATED"/>
    <property type="match status" value="1"/>
</dbReference>
<feature type="transmembrane region" description="Helical" evidence="8">
    <location>
        <begin position="306"/>
        <end position="328"/>
    </location>
</feature>
<evidence type="ECO:0000256" key="7">
    <source>
        <dbReference type="ARBA" id="ARBA00023136"/>
    </source>
</evidence>
<dbReference type="EMBL" id="MDTU01000001">
    <property type="protein sequence ID" value="ODN43179.1"/>
    <property type="molecule type" value="Genomic_DNA"/>
</dbReference>
<dbReference type="Pfam" id="PF07690">
    <property type="entry name" value="MFS_1"/>
    <property type="match status" value="1"/>
</dbReference>
<evidence type="ECO:0000256" key="3">
    <source>
        <dbReference type="ARBA" id="ARBA00022448"/>
    </source>
</evidence>
<feature type="transmembrane region" description="Helical" evidence="8">
    <location>
        <begin position="12"/>
        <end position="31"/>
    </location>
</feature>
<accession>A0ABX3A3G4</accession>
<dbReference type="NCBIfam" id="TIGR00710">
    <property type="entry name" value="efflux_Bcr_CflA"/>
    <property type="match status" value="1"/>
</dbReference>
<dbReference type="Proteomes" id="UP000094329">
    <property type="component" value="Unassembled WGS sequence"/>
</dbReference>
<evidence type="ECO:0000256" key="1">
    <source>
        <dbReference type="ARBA" id="ARBA00004651"/>
    </source>
</evidence>
<feature type="transmembrane region" description="Helical" evidence="8">
    <location>
        <begin position="108"/>
        <end position="130"/>
    </location>
</feature>
<dbReference type="SUPFAM" id="SSF103473">
    <property type="entry name" value="MFS general substrate transporter"/>
    <property type="match status" value="1"/>
</dbReference>
<organism evidence="10 11">
    <name type="scientific">Piscirickettsia litoralis</name>
    <dbReference type="NCBI Taxonomy" id="1891921"/>
    <lineage>
        <taxon>Bacteria</taxon>
        <taxon>Pseudomonadati</taxon>
        <taxon>Pseudomonadota</taxon>
        <taxon>Gammaproteobacteria</taxon>
        <taxon>Thiotrichales</taxon>
        <taxon>Piscirickettsiaceae</taxon>
        <taxon>Piscirickettsia</taxon>
    </lineage>
</organism>
<feature type="transmembrane region" description="Helical" evidence="8">
    <location>
        <begin position="340"/>
        <end position="365"/>
    </location>
</feature>
<evidence type="ECO:0000256" key="4">
    <source>
        <dbReference type="ARBA" id="ARBA00022475"/>
    </source>
</evidence>
<comment type="caution">
    <text evidence="10">The sequence shown here is derived from an EMBL/GenBank/DDBJ whole genome shotgun (WGS) entry which is preliminary data.</text>
</comment>
<evidence type="ECO:0000259" key="9">
    <source>
        <dbReference type="PROSITE" id="PS50850"/>
    </source>
</evidence>
<dbReference type="InterPro" id="IPR011701">
    <property type="entry name" value="MFS"/>
</dbReference>
<keyword evidence="11" id="KW-1185">Reference proteome</keyword>
<evidence type="ECO:0000256" key="5">
    <source>
        <dbReference type="ARBA" id="ARBA00022692"/>
    </source>
</evidence>
<comment type="similarity">
    <text evidence="2 8">Belongs to the major facilitator superfamily. Bcr/CmlA family.</text>
</comment>
<keyword evidence="6 8" id="KW-1133">Transmembrane helix</keyword>